<dbReference type="PANTHER" id="PTHR30558">
    <property type="entry name" value="EXBD MEMBRANE COMPONENT OF PMF-DRIVEN MACROMOLECULE IMPORT SYSTEM"/>
    <property type="match status" value="1"/>
</dbReference>
<evidence type="ECO:0000256" key="6">
    <source>
        <dbReference type="ARBA" id="ARBA00022475"/>
    </source>
</evidence>
<comment type="similarity">
    <text evidence="3 12">Belongs to the ExbD/TolR family.</text>
</comment>
<keyword evidence="5 12" id="KW-0813">Transport</keyword>
<evidence type="ECO:0000256" key="8">
    <source>
        <dbReference type="ARBA" id="ARBA00022692"/>
    </source>
</evidence>
<dbReference type="KEGG" id="sclo:SCLO_1017080"/>
<dbReference type="Proteomes" id="UP000218272">
    <property type="component" value="Chromosome SCLO_1"/>
</dbReference>
<feature type="transmembrane region" description="Helical" evidence="13">
    <location>
        <begin position="20"/>
        <end position="38"/>
    </location>
</feature>
<evidence type="ECO:0000256" key="9">
    <source>
        <dbReference type="ARBA" id="ARBA00022927"/>
    </source>
</evidence>
<evidence type="ECO:0000256" key="13">
    <source>
        <dbReference type="SAM" id="Phobius"/>
    </source>
</evidence>
<dbReference type="PANTHER" id="PTHR30558:SF12">
    <property type="entry name" value="BIOPOLYMER TRANSPORT PROTEIN EXBD"/>
    <property type="match status" value="1"/>
</dbReference>
<evidence type="ECO:0000256" key="1">
    <source>
        <dbReference type="ARBA" id="ARBA00003540"/>
    </source>
</evidence>
<organism evidence="14 15">
    <name type="scientific">Sphingobium cloacae</name>
    <dbReference type="NCBI Taxonomy" id="120107"/>
    <lineage>
        <taxon>Bacteria</taxon>
        <taxon>Pseudomonadati</taxon>
        <taxon>Pseudomonadota</taxon>
        <taxon>Alphaproteobacteria</taxon>
        <taxon>Sphingomonadales</taxon>
        <taxon>Sphingomonadaceae</taxon>
        <taxon>Sphingobium</taxon>
    </lineage>
</organism>
<dbReference type="GO" id="GO:0005886">
    <property type="term" value="C:plasma membrane"/>
    <property type="evidence" value="ECO:0007669"/>
    <property type="project" value="UniProtKB-SubCell"/>
</dbReference>
<evidence type="ECO:0000256" key="4">
    <source>
        <dbReference type="ARBA" id="ARBA00011471"/>
    </source>
</evidence>
<comment type="subcellular location">
    <subcellularLocation>
        <location evidence="2">Cell inner membrane</location>
        <topology evidence="2">Single-pass type II membrane protein</topology>
    </subcellularLocation>
    <subcellularLocation>
        <location evidence="12">Cell membrane</location>
        <topology evidence="12">Single-pass type II membrane protein</topology>
    </subcellularLocation>
</comment>
<keyword evidence="9 12" id="KW-0653">Protein transport</keyword>
<protein>
    <submittedName>
        <fullName evidence="14">Biopolymer transport protein ExbD/TolR</fullName>
    </submittedName>
</protein>
<keyword evidence="11 13" id="KW-0472">Membrane</keyword>
<reference evidence="14 15" key="1">
    <citation type="submission" date="2016-10" db="EMBL/GenBank/DDBJ databases">
        <title>Complete Genome Sequence of the Nonylphenol-Degrading Bacterium Sphingobium cloacae JCM 10874T.</title>
        <authorList>
            <person name="Ootsuka M."/>
            <person name="Nishizawa T."/>
            <person name="Ohta H."/>
        </authorList>
    </citation>
    <scope>NUCLEOTIDE SEQUENCE [LARGE SCALE GENOMIC DNA]</scope>
    <source>
        <strain evidence="14 15">JCM 10874</strain>
    </source>
</reference>
<dbReference type="Pfam" id="PF02472">
    <property type="entry name" value="ExbD"/>
    <property type="match status" value="1"/>
</dbReference>
<dbReference type="OrthoDB" id="9798629at2"/>
<evidence type="ECO:0000256" key="10">
    <source>
        <dbReference type="ARBA" id="ARBA00022989"/>
    </source>
</evidence>
<evidence type="ECO:0000256" key="12">
    <source>
        <dbReference type="RuleBase" id="RU003879"/>
    </source>
</evidence>
<comment type="subunit">
    <text evidence="4">The accessory proteins ExbB and ExbD seem to form a complex with TonB.</text>
</comment>
<dbReference type="AlphaFoldDB" id="A0A1E1F2K2"/>
<dbReference type="GO" id="GO:0015031">
    <property type="term" value="P:protein transport"/>
    <property type="evidence" value="ECO:0007669"/>
    <property type="project" value="UniProtKB-KW"/>
</dbReference>
<dbReference type="RefSeq" id="WP_066515127.1">
    <property type="nucleotide sequence ID" value="NZ_AP017655.1"/>
</dbReference>
<proteinExistence type="inferred from homology"/>
<comment type="function">
    <text evidence="1">Involved in the TonB-dependent energy-dependent transport of various receptor-bound substrates.</text>
</comment>
<evidence type="ECO:0000256" key="2">
    <source>
        <dbReference type="ARBA" id="ARBA00004249"/>
    </source>
</evidence>
<evidence type="ECO:0000313" key="15">
    <source>
        <dbReference type="Proteomes" id="UP000218272"/>
    </source>
</evidence>
<keyword evidence="6" id="KW-1003">Cell membrane</keyword>
<sequence>MAMSAGKDDGEPMMEMNTTPLIDVMLVLLIMFIITIPIQTHAVKIDLPQNAPPTDSVIDPVKNKVAIDPSGVITWNGSPIDLLTLRQYLQQSLRLPVEPELQFQPNAQTRYVVVDEVLAEIKRAGVTKLGFVGNEQYGSF</sequence>
<name>A0A1E1F2K2_9SPHN</name>
<accession>A0A1E1F2K2</accession>
<keyword evidence="15" id="KW-1185">Reference proteome</keyword>
<dbReference type="GO" id="GO:0022857">
    <property type="term" value="F:transmembrane transporter activity"/>
    <property type="evidence" value="ECO:0007669"/>
    <property type="project" value="InterPro"/>
</dbReference>
<keyword evidence="8 12" id="KW-0812">Transmembrane</keyword>
<evidence type="ECO:0000313" key="14">
    <source>
        <dbReference type="EMBL" id="BAV64748.1"/>
    </source>
</evidence>
<gene>
    <name evidence="14" type="ORF">SCLO_1017080</name>
</gene>
<dbReference type="InterPro" id="IPR003400">
    <property type="entry name" value="ExbD"/>
</dbReference>
<keyword evidence="10 13" id="KW-1133">Transmembrane helix</keyword>
<keyword evidence="7" id="KW-0997">Cell inner membrane</keyword>
<evidence type="ECO:0000256" key="5">
    <source>
        <dbReference type="ARBA" id="ARBA00022448"/>
    </source>
</evidence>
<evidence type="ECO:0000256" key="11">
    <source>
        <dbReference type="ARBA" id="ARBA00023136"/>
    </source>
</evidence>
<dbReference type="EMBL" id="AP017655">
    <property type="protein sequence ID" value="BAV64748.1"/>
    <property type="molecule type" value="Genomic_DNA"/>
</dbReference>
<evidence type="ECO:0000256" key="7">
    <source>
        <dbReference type="ARBA" id="ARBA00022519"/>
    </source>
</evidence>
<evidence type="ECO:0000256" key="3">
    <source>
        <dbReference type="ARBA" id="ARBA00005811"/>
    </source>
</evidence>